<dbReference type="Proteomes" id="UP001596189">
    <property type="component" value="Unassembled WGS sequence"/>
</dbReference>
<protein>
    <recommendedName>
        <fullName evidence="4">DUF3099 domain-containing protein</fullName>
    </recommendedName>
</protein>
<dbReference type="EMBL" id="JBHSRD010000002">
    <property type="protein sequence ID" value="MFC6005659.1"/>
    <property type="molecule type" value="Genomic_DNA"/>
</dbReference>
<keyword evidence="3" id="KW-1185">Reference proteome</keyword>
<gene>
    <name evidence="2" type="ORF">ACFQDO_00810</name>
</gene>
<evidence type="ECO:0008006" key="4">
    <source>
        <dbReference type="Google" id="ProtNLM"/>
    </source>
</evidence>
<keyword evidence="1" id="KW-0472">Membrane</keyword>
<evidence type="ECO:0000313" key="2">
    <source>
        <dbReference type="EMBL" id="MFC6005659.1"/>
    </source>
</evidence>
<feature type="transmembrane region" description="Helical" evidence="1">
    <location>
        <begin position="31"/>
        <end position="50"/>
    </location>
</feature>
<evidence type="ECO:0000256" key="1">
    <source>
        <dbReference type="SAM" id="Phobius"/>
    </source>
</evidence>
<feature type="transmembrane region" description="Helical" evidence="1">
    <location>
        <begin position="56"/>
        <end position="78"/>
    </location>
</feature>
<organism evidence="2 3">
    <name type="scientific">Angustibacter luteus</name>
    <dbReference type="NCBI Taxonomy" id="658456"/>
    <lineage>
        <taxon>Bacteria</taxon>
        <taxon>Bacillati</taxon>
        <taxon>Actinomycetota</taxon>
        <taxon>Actinomycetes</taxon>
        <taxon>Kineosporiales</taxon>
        <taxon>Kineosporiaceae</taxon>
    </lineage>
</organism>
<keyword evidence="1" id="KW-1133">Transmembrane helix</keyword>
<proteinExistence type="predicted"/>
<reference evidence="3" key="1">
    <citation type="journal article" date="2019" name="Int. J. Syst. Evol. Microbiol.">
        <title>The Global Catalogue of Microorganisms (GCM) 10K type strain sequencing project: providing services to taxonomists for standard genome sequencing and annotation.</title>
        <authorList>
            <consortium name="The Broad Institute Genomics Platform"/>
            <consortium name="The Broad Institute Genome Sequencing Center for Infectious Disease"/>
            <person name="Wu L."/>
            <person name="Ma J."/>
        </authorList>
    </citation>
    <scope>NUCLEOTIDE SEQUENCE [LARGE SCALE GENOMIC DNA]</scope>
    <source>
        <strain evidence="3">KACC 14249</strain>
    </source>
</reference>
<evidence type="ECO:0000313" key="3">
    <source>
        <dbReference type="Proteomes" id="UP001596189"/>
    </source>
</evidence>
<dbReference type="RefSeq" id="WP_345716539.1">
    <property type="nucleotide sequence ID" value="NZ_BAABFP010000005.1"/>
</dbReference>
<comment type="caution">
    <text evidence="2">The sequence shown here is derived from an EMBL/GenBank/DDBJ whole genome shotgun (WGS) entry which is preliminary data.</text>
</comment>
<keyword evidence="1" id="KW-0812">Transmembrane</keyword>
<sequence>MARRSRRLPRYDIVTPTEHEARDDEIARQRVRYFLVWVPCIALVLFGFFVPAPTPWRIAALVLAAPLLPLAAVIGSSWRRPG</sequence>
<name>A0ABW1J946_9ACTN</name>
<accession>A0ABW1J946</accession>